<keyword evidence="3 5" id="KW-0472">Membrane</keyword>
<dbReference type="Pfam" id="PF14450">
    <property type="entry name" value="FtsA"/>
    <property type="match status" value="1"/>
</dbReference>
<dbReference type="Pfam" id="PF02491">
    <property type="entry name" value="SHS2_FTSA"/>
    <property type="match status" value="1"/>
</dbReference>
<dbReference type="PANTHER" id="PTHR32432:SF4">
    <property type="entry name" value="CELL DIVISION PROTEIN FTSA"/>
    <property type="match status" value="1"/>
</dbReference>
<dbReference type="GO" id="GO:0009898">
    <property type="term" value="C:cytoplasmic side of plasma membrane"/>
    <property type="evidence" value="ECO:0007669"/>
    <property type="project" value="UniProtKB-UniRule"/>
</dbReference>
<name>A0A1G2PP70_9BACT</name>
<dbReference type="InterPro" id="IPR020823">
    <property type="entry name" value="Cell_div_FtsA"/>
</dbReference>
<evidence type="ECO:0000313" key="9">
    <source>
        <dbReference type="Proteomes" id="UP000178646"/>
    </source>
</evidence>
<comment type="caution">
    <text evidence="8">The sequence shown here is derived from an EMBL/GenBank/DDBJ whole genome shotgun (WGS) entry which is preliminary data.</text>
</comment>
<evidence type="ECO:0000256" key="1">
    <source>
        <dbReference type="ARBA" id="ARBA00022475"/>
    </source>
</evidence>
<dbReference type="GO" id="GO:0032153">
    <property type="term" value="C:cell division site"/>
    <property type="evidence" value="ECO:0007669"/>
    <property type="project" value="UniProtKB-UniRule"/>
</dbReference>
<comment type="function">
    <text evidence="5 6">Cell division protein that is involved in the assembly of the Z ring. May serve as a membrane anchor for the Z ring.</text>
</comment>
<comment type="subcellular location">
    <subcellularLocation>
        <location evidence="5">Cell membrane</location>
        <topology evidence="5">Peripheral membrane protein</topology>
        <orientation evidence="5">Cytoplasmic side</orientation>
    </subcellularLocation>
    <text evidence="5">Localizes to the Z ring in an FtsZ-dependent manner. Targeted to the membrane through a conserved C-terminal amphipathic helix.</text>
</comment>
<dbReference type="HAMAP" id="MF_02033">
    <property type="entry name" value="FtsA"/>
    <property type="match status" value="1"/>
</dbReference>
<evidence type="ECO:0000313" key="8">
    <source>
        <dbReference type="EMBL" id="OHA50107.1"/>
    </source>
</evidence>
<evidence type="ECO:0000259" key="7">
    <source>
        <dbReference type="SMART" id="SM00842"/>
    </source>
</evidence>
<comment type="similarity">
    <text evidence="5 6">Belongs to the FtsA/MreB family.</text>
</comment>
<dbReference type="PIRSF" id="PIRSF003101">
    <property type="entry name" value="FtsA"/>
    <property type="match status" value="1"/>
</dbReference>
<dbReference type="PANTHER" id="PTHR32432">
    <property type="entry name" value="CELL DIVISION PROTEIN FTSA-RELATED"/>
    <property type="match status" value="1"/>
</dbReference>
<reference evidence="8 9" key="1">
    <citation type="journal article" date="2016" name="Nat. Commun.">
        <title>Thousands of microbial genomes shed light on interconnected biogeochemical processes in an aquifer system.</title>
        <authorList>
            <person name="Anantharaman K."/>
            <person name="Brown C.T."/>
            <person name="Hug L.A."/>
            <person name="Sharon I."/>
            <person name="Castelle C.J."/>
            <person name="Probst A.J."/>
            <person name="Thomas B.C."/>
            <person name="Singh A."/>
            <person name="Wilkins M.J."/>
            <person name="Karaoz U."/>
            <person name="Brodie E.L."/>
            <person name="Williams K.H."/>
            <person name="Hubbard S.S."/>
            <person name="Banfield J.F."/>
        </authorList>
    </citation>
    <scope>NUCLEOTIDE SEQUENCE [LARGE SCALE GENOMIC DNA]</scope>
</reference>
<dbReference type="InterPro" id="IPR050696">
    <property type="entry name" value="FtsA/MreB"/>
</dbReference>
<comment type="subunit">
    <text evidence="5">Self-interacts. Interacts with FtsZ.</text>
</comment>
<accession>A0A1G2PP70</accession>
<keyword evidence="2 5" id="KW-0132">Cell division</keyword>
<keyword evidence="4 5" id="KW-0131">Cell cycle</keyword>
<keyword evidence="1 5" id="KW-1003">Cell membrane</keyword>
<dbReference type="GO" id="GO:0043093">
    <property type="term" value="P:FtsZ-dependent cytokinesis"/>
    <property type="evidence" value="ECO:0007669"/>
    <property type="project" value="UniProtKB-UniRule"/>
</dbReference>
<feature type="domain" description="SHS2" evidence="7">
    <location>
        <begin position="6"/>
        <end position="195"/>
    </location>
</feature>
<dbReference type="CDD" id="cd24048">
    <property type="entry name" value="ASKHA_NBD_FtsA"/>
    <property type="match status" value="1"/>
</dbReference>
<organism evidence="8 9">
    <name type="scientific">Candidatus Terrybacteria bacterium RIFCSPHIGHO2_02_41_19</name>
    <dbReference type="NCBI Taxonomy" id="1802364"/>
    <lineage>
        <taxon>Bacteria</taxon>
        <taxon>Candidatus Terryibacteriota</taxon>
    </lineage>
</organism>
<dbReference type="InterPro" id="IPR003494">
    <property type="entry name" value="SHS2_FtsA"/>
</dbReference>
<evidence type="ECO:0000256" key="5">
    <source>
        <dbReference type="HAMAP-Rule" id="MF_02033"/>
    </source>
</evidence>
<evidence type="ECO:0000256" key="4">
    <source>
        <dbReference type="ARBA" id="ARBA00023306"/>
    </source>
</evidence>
<dbReference type="AlphaFoldDB" id="A0A1G2PP70"/>
<dbReference type="SUPFAM" id="SSF53067">
    <property type="entry name" value="Actin-like ATPase domain"/>
    <property type="match status" value="2"/>
</dbReference>
<proteinExistence type="inferred from homology"/>
<dbReference type="SMART" id="SM00842">
    <property type="entry name" value="FtsA"/>
    <property type="match status" value="1"/>
</dbReference>
<evidence type="ECO:0000256" key="3">
    <source>
        <dbReference type="ARBA" id="ARBA00023136"/>
    </source>
</evidence>
<protein>
    <recommendedName>
        <fullName evidence="5 6">Cell division protein FtsA</fullName>
    </recommendedName>
</protein>
<sequence length="402" mass="43371">MARNIITGLDIGSSSVRAIVVERKKDDSLHILAAAQKESEGVRKGYITSLEDASKTISATIKSLEKISGLSIRNAMVSVGGISLGSYRSKAMVRTSKADGEITDHDIKRLIAQSEANLTNMANKKVIHSIPLSFKVDNATVYGRPTEMKGVKLEVETLLITCLSQHLSDLIKTIETSGLSVDDIVASPLATSYAVLTRQQKETGCVMANIGASTVSVIVFEDGLPISLEVFPIGSSHITNDIALGLQIPLDEAEKIKINYGTENTVSKKKLSDIIEARLNDIFEMIENHLKKINRNQVLPAGAILTGSGSNLFSVEEIAKASLKLPAKTGTLMPSNNHSLVITAPTTNLRDQILNDPGWSVALGLCVFGFNNNHYLYENEKTAGSESGILPAIKKWLHNLLP</sequence>
<dbReference type="InterPro" id="IPR043129">
    <property type="entry name" value="ATPase_NBD"/>
</dbReference>
<gene>
    <name evidence="5" type="primary">ftsA</name>
    <name evidence="8" type="ORF">A2W59_00050</name>
</gene>
<dbReference type="EMBL" id="MHSU01000024">
    <property type="protein sequence ID" value="OHA50107.1"/>
    <property type="molecule type" value="Genomic_DNA"/>
</dbReference>
<evidence type="ECO:0000256" key="2">
    <source>
        <dbReference type="ARBA" id="ARBA00022618"/>
    </source>
</evidence>
<dbReference type="Proteomes" id="UP000178646">
    <property type="component" value="Unassembled WGS sequence"/>
</dbReference>
<dbReference type="NCBIfam" id="TIGR01174">
    <property type="entry name" value="ftsA"/>
    <property type="match status" value="1"/>
</dbReference>
<dbReference type="Gene3D" id="3.30.1490.110">
    <property type="match status" value="1"/>
</dbReference>
<evidence type="ECO:0000256" key="6">
    <source>
        <dbReference type="PIRNR" id="PIRNR003101"/>
    </source>
</evidence>
<dbReference type="Gene3D" id="3.30.420.40">
    <property type="match status" value="3"/>
</dbReference>